<dbReference type="Proteomes" id="UP000285725">
    <property type="component" value="Unassembled WGS sequence"/>
</dbReference>
<evidence type="ECO:0000313" key="3">
    <source>
        <dbReference type="Proteomes" id="UP000285725"/>
    </source>
</evidence>
<proteinExistence type="predicted"/>
<reference evidence="2 3" key="1">
    <citation type="submission" date="2018-08" db="EMBL/GenBank/DDBJ databases">
        <title>A genome reference for cultivated species of the human gut microbiota.</title>
        <authorList>
            <person name="Zou Y."/>
            <person name="Xue W."/>
            <person name="Luo G."/>
        </authorList>
    </citation>
    <scope>NUCLEOTIDE SEQUENCE [LARGE SCALE GENOMIC DNA]</scope>
    <source>
        <strain evidence="2 3">AF30-12BH</strain>
    </source>
</reference>
<evidence type="ECO:0000313" key="2">
    <source>
        <dbReference type="EMBL" id="RHN24872.1"/>
    </source>
</evidence>
<sequence>MCEFVSETQLILKRFTEPFEYTNVSRRVCKFVGKTQLILKRFTEPFESRKRTMLRRYDYLYELDSSEVEVDDLPMGQGETEGREGALGYRTRRMSRETDEMIKQVRTAECVALLFQSETVEK</sequence>
<protein>
    <submittedName>
        <fullName evidence="2">Uncharacterized protein</fullName>
    </submittedName>
</protein>
<dbReference type="AlphaFoldDB" id="A0AAE8DHH1"/>
<comment type="caution">
    <text evidence="2">The sequence shown here is derived from an EMBL/GenBank/DDBJ whole genome shotgun (WGS) entry which is preliminary data.</text>
</comment>
<gene>
    <name evidence="2" type="ORF">DWZ19_07570</name>
</gene>
<dbReference type="EMBL" id="QRQU01000005">
    <property type="protein sequence ID" value="RHN24872.1"/>
    <property type="molecule type" value="Genomic_DNA"/>
</dbReference>
<feature type="region of interest" description="Disordered" evidence="1">
    <location>
        <begin position="71"/>
        <end position="91"/>
    </location>
</feature>
<name>A0AAE8DHH1_STRPA</name>
<organism evidence="2 3">
    <name type="scientific">Streptococcus parasanguinis</name>
    <dbReference type="NCBI Taxonomy" id="1318"/>
    <lineage>
        <taxon>Bacteria</taxon>
        <taxon>Bacillati</taxon>
        <taxon>Bacillota</taxon>
        <taxon>Bacilli</taxon>
        <taxon>Lactobacillales</taxon>
        <taxon>Streptococcaceae</taxon>
        <taxon>Streptococcus</taxon>
    </lineage>
</organism>
<accession>A0AAE8DHH1</accession>
<evidence type="ECO:0000256" key="1">
    <source>
        <dbReference type="SAM" id="MobiDB-lite"/>
    </source>
</evidence>